<reference evidence="3" key="1">
    <citation type="journal article" date="2017" name="Nat. Ecol. Evol.">
        <title>Genome expansion and lineage-specific genetic innovations in the forest pathogenic fungi Armillaria.</title>
        <authorList>
            <person name="Sipos G."/>
            <person name="Prasanna A.N."/>
            <person name="Walter M.C."/>
            <person name="O'Connor E."/>
            <person name="Balint B."/>
            <person name="Krizsan K."/>
            <person name="Kiss B."/>
            <person name="Hess J."/>
            <person name="Varga T."/>
            <person name="Slot J."/>
            <person name="Riley R."/>
            <person name="Boka B."/>
            <person name="Rigling D."/>
            <person name="Barry K."/>
            <person name="Lee J."/>
            <person name="Mihaltcheva S."/>
            <person name="LaButti K."/>
            <person name="Lipzen A."/>
            <person name="Waldron R."/>
            <person name="Moloney N.M."/>
            <person name="Sperisen C."/>
            <person name="Kredics L."/>
            <person name="Vagvoelgyi C."/>
            <person name="Patrignani A."/>
            <person name="Fitzpatrick D."/>
            <person name="Nagy I."/>
            <person name="Doyle S."/>
            <person name="Anderson J.B."/>
            <person name="Grigoriev I.V."/>
            <person name="Gueldener U."/>
            <person name="Muensterkoetter M."/>
            <person name="Nagy L.G."/>
        </authorList>
    </citation>
    <scope>NUCLEOTIDE SEQUENCE [LARGE SCALE GENOMIC DNA]</scope>
    <source>
        <strain evidence="3">C18/9</strain>
    </source>
</reference>
<name>A0A284RDA0_ARMOS</name>
<accession>A0A284RDA0</accession>
<keyword evidence="3" id="KW-1185">Reference proteome</keyword>
<feature type="compositionally biased region" description="Pro residues" evidence="1">
    <location>
        <begin position="350"/>
        <end position="367"/>
    </location>
</feature>
<dbReference type="Proteomes" id="UP000219338">
    <property type="component" value="Unassembled WGS sequence"/>
</dbReference>
<feature type="region of interest" description="Disordered" evidence="1">
    <location>
        <begin position="93"/>
        <end position="112"/>
    </location>
</feature>
<evidence type="ECO:0000256" key="1">
    <source>
        <dbReference type="SAM" id="MobiDB-lite"/>
    </source>
</evidence>
<evidence type="ECO:0000313" key="2">
    <source>
        <dbReference type="EMBL" id="SJL06736.1"/>
    </source>
</evidence>
<organism evidence="2 3">
    <name type="scientific">Armillaria ostoyae</name>
    <name type="common">Armillaria root rot fungus</name>
    <dbReference type="NCBI Taxonomy" id="47428"/>
    <lineage>
        <taxon>Eukaryota</taxon>
        <taxon>Fungi</taxon>
        <taxon>Dikarya</taxon>
        <taxon>Basidiomycota</taxon>
        <taxon>Agaricomycotina</taxon>
        <taxon>Agaricomycetes</taxon>
        <taxon>Agaricomycetidae</taxon>
        <taxon>Agaricales</taxon>
        <taxon>Marasmiineae</taxon>
        <taxon>Physalacriaceae</taxon>
        <taxon>Armillaria</taxon>
    </lineage>
</organism>
<dbReference type="OrthoDB" id="3257768at2759"/>
<feature type="region of interest" description="Disordered" evidence="1">
    <location>
        <begin position="329"/>
        <end position="411"/>
    </location>
</feature>
<gene>
    <name evidence="2" type="ORF">ARMOST_10078</name>
</gene>
<sequence>MGPGSQHDVLDDHFGFWNWLKYIAMGTTLARKYKAVIKERNVQVKGHHGLSVNLLADLVEMWDKLCVQWENDRFPKSMENLFHVDGEFMSEKEVENELATKEEERQRSGGVLEESQCKIQAVTAKYMNKTPMDHQDTTLSDQRNVLCTKLEIWALLHAIYMPGLLQYLKDIRESHSLSLEDGDRKLEEIKLWLPSSIPRGAFHPHPYTHLTIPYQHVDAPDDWALPLLLFRSRTIPDSLINPEPGTVSTSIPGKALLSRRRALPPHSEIPTPSHNPPHTIHAPLPQLPLTLSPDEEWSSRLEGIPHTTALLVSSLLGLDPQARMETFPAPTLPVALSPRLSPITLGSTPSPTPKNPAPPQPTIPMSPVPSQLNTPMHPASSPQYKPGTPPTEPPEEHCPSSMNPDSSHGSG</sequence>
<dbReference type="EMBL" id="FUEG01000007">
    <property type="protein sequence ID" value="SJL06736.1"/>
    <property type="molecule type" value="Genomic_DNA"/>
</dbReference>
<evidence type="ECO:0000313" key="3">
    <source>
        <dbReference type="Proteomes" id="UP000219338"/>
    </source>
</evidence>
<dbReference type="STRING" id="47428.A0A284RDA0"/>
<dbReference type="AlphaFoldDB" id="A0A284RDA0"/>
<feature type="compositionally biased region" description="Basic and acidic residues" evidence="1">
    <location>
        <begin position="93"/>
        <end position="107"/>
    </location>
</feature>
<proteinExistence type="predicted"/>
<feature type="compositionally biased region" description="Polar residues" evidence="1">
    <location>
        <begin position="400"/>
        <end position="411"/>
    </location>
</feature>
<protein>
    <submittedName>
        <fullName evidence="2">Uncharacterized protein</fullName>
    </submittedName>
</protein>